<comment type="caution">
    <text evidence="7">The sequence shown here is derived from an EMBL/GenBank/DDBJ whole genome shotgun (WGS) entry which is preliminary data.</text>
</comment>
<dbReference type="AlphaFoldDB" id="A0A832I581"/>
<feature type="transmembrane region" description="Helical" evidence="6">
    <location>
        <begin position="635"/>
        <end position="655"/>
    </location>
</feature>
<evidence type="ECO:0000256" key="1">
    <source>
        <dbReference type="ARBA" id="ARBA00004141"/>
    </source>
</evidence>
<feature type="transmembrane region" description="Helical" evidence="6">
    <location>
        <begin position="409"/>
        <end position="428"/>
    </location>
</feature>
<gene>
    <name evidence="7" type="ORF">ENR23_10415</name>
</gene>
<dbReference type="Pfam" id="PF03169">
    <property type="entry name" value="OPT"/>
    <property type="match status" value="2"/>
</dbReference>
<feature type="transmembrane region" description="Helical" evidence="6">
    <location>
        <begin position="608"/>
        <end position="629"/>
    </location>
</feature>
<evidence type="ECO:0000256" key="4">
    <source>
        <dbReference type="ARBA" id="ARBA00022989"/>
    </source>
</evidence>
<keyword evidence="4 6" id="KW-1133">Transmembrane helix</keyword>
<feature type="transmembrane region" description="Helical" evidence="6">
    <location>
        <begin position="683"/>
        <end position="707"/>
    </location>
</feature>
<dbReference type="GO" id="GO:0016020">
    <property type="term" value="C:membrane"/>
    <property type="evidence" value="ECO:0007669"/>
    <property type="project" value="UniProtKB-SubCell"/>
</dbReference>
<feature type="transmembrane region" description="Helical" evidence="6">
    <location>
        <begin position="353"/>
        <end position="372"/>
    </location>
</feature>
<evidence type="ECO:0000313" key="7">
    <source>
        <dbReference type="EMBL" id="HGZ43819.1"/>
    </source>
</evidence>
<feature type="transmembrane region" description="Helical" evidence="6">
    <location>
        <begin position="121"/>
        <end position="140"/>
    </location>
</feature>
<keyword evidence="5 6" id="KW-0472">Membrane</keyword>
<dbReference type="NCBIfam" id="TIGR00733">
    <property type="entry name" value="OPT family oligopeptide transporter"/>
    <property type="match status" value="1"/>
</dbReference>
<dbReference type="InterPro" id="IPR045035">
    <property type="entry name" value="YSL-like"/>
</dbReference>
<proteinExistence type="predicted"/>
<dbReference type="InterPro" id="IPR004814">
    <property type="entry name" value="Oligopep_transpt"/>
</dbReference>
<dbReference type="InterPro" id="IPR004813">
    <property type="entry name" value="OPT"/>
</dbReference>
<protein>
    <submittedName>
        <fullName evidence="7">Oligopeptide transporter, OPT family</fullName>
    </submittedName>
</protein>
<accession>A0A832I581</accession>
<evidence type="ECO:0000256" key="2">
    <source>
        <dbReference type="ARBA" id="ARBA00022448"/>
    </source>
</evidence>
<feature type="transmembrane region" description="Helical" evidence="6">
    <location>
        <begin position="302"/>
        <end position="327"/>
    </location>
</feature>
<feature type="transmembrane region" description="Helical" evidence="6">
    <location>
        <begin position="435"/>
        <end position="455"/>
    </location>
</feature>
<feature type="transmembrane region" description="Helical" evidence="6">
    <location>
        <begin position="475"/>
        <end position="493"/>
    </location>
</feature>
<feature type="transmembrane region" description="Helical" evidence="6">
    <location>
        <begin position="95"/>
        <end position="115"/>
    </location>
</feature>
<comment type="subcellular location">
    <subcellularLocation>
        <location evidence="1">Membrane</location>
        <topology evidence="1">Multi-pass membrane protein</topology>
    </subcellularLocation>
</comment>
<dbReference type="GO" id="GO:0035673">
    <property type="term" value="F:oligopeptide transmembrane transporter activity"/>
    <property type="evidence" value="ECO:0007669"/>
    <property type="project" value="InterPro"/>
</dbReference>
<dbReference type="PANTHER" id="PTHR31645:SF0">
    <property type="entry name" value="OLIGOPEPTIDE TRANSPORTER YGL114W-RELATED"/>
    <property type="match status" value="1"/>
</dbReference>
<reference evidence="7" key="1">
    <citation type="journal article" date="2020" name="mSystems">
        <title>Genome- and Community-Level Interaction Insights into Carbon Utilization and Element Cycling Functions of Hydrothermarchaeota in Hydrothermal Sediment.</title>
        <authorList>
            <person name="Zhou Z."/>
            <person name="Liu Y."/>
            <person name="Xu W."/>
            <person name="Pan J."/>
            <person name="Luo Z.H."/>
            <person name="Li M."/>
        </authorList>
    </citation>
    <scope>NUCLEOTIDE SEQUENCE [LARGE SCALE GENOMIC DNA]</scope>
    <source>
        <strain evidence="7">SpSt-381</strain>
    </source>
</reference>
<evidence type="ECO:0000256" key="3">
    <source>
        <dbReference type="ARBA" id="ARBA00022692"/>
    </source>
</evidence>
<keyword evidence="3 6" id="KW-0812">Transmembrane</keyword>
<organism evidence="7">
    <name type="scientific">Eiseniibacteriota bacterium</name>
    <dbReference type="NCBI Taxonomy" id="2212470"/>
    <lineage>
        <taxon>Bacteria</taxon>
        <taxon>Candidatus Eiseniibacteriota</taxon>
    </lineage>
</organism>
<feature type="transmembrane region" description="Helical" evidence="6">
    <location>
        <begin position="56"/>
        <end position="74"/>
    </location>
</feature>
<keyword evidence="2" id="KW-0813">Transport</keyword>
<feature type="transmembrane region" description="Helical" evidence="6">
    <location>
        <begin position="379"/>
        <end position="397"/>
    </location>
</feature>
<name>A0A832I581_UNCEI</name>
<dbReference type="PANTHER" id="PTHR31645">
    <property type="entry name" value="OLIGOPEPTIDE TRANSPORTER YGL114W-RELATED"/>
    <property type="match status" value="1"/>
</dbReference>
<feature type="transmembrane region" description="Helical" evidence="6">
    <location>
        <begin position="30"/>
        <end position="50"/>
    </location>
</feature>
<sequence length="762" mass="78804">MNASDAAGGAPAHVPYIPDATTLPEMTLRALVTGTLLGMVFGASSLYLVLKVGLTVSASIPVAVISITLFKLLSRAGVRDASILEHNIVQTAGSAGESIAFGVGVTMPAILILGFDLEITRVMLVAVLGGLLGILMMIPLRRALIVRQHGRLKYPEGTACAEVLKAGASDASRAAASPEARAAMARAGGEGISARTIFTGFGIGLAYKTAMVAFKGWRDVPEKVFGAPFKAGSVAAEISPELLGVGYIIGPKIASVMCGGGALAYLVLIPLIKFFGDAMPVAVPPGTVPIADMGPSEIRSAYVLYIGAGAVAAGGIISLFHSLPVIWHGLREGLRDVGGAPGAAPARRTDRDLPMKAVGIAILALLAAIMLATPLHMNLLGALLIVVFGFLFVTVSSRLTGEIGSSSNPISGMTVATLLLTCLVFLAVGWTGGMWYVTALSVGGIVCIAASNGGTTSQDLKTGFLVGGTPRLQQIAILIGALASALVLGPILLRLNDAATVYVPVSHIAPAGVSTDPAPLAERERLTGPQAADDPRTYRVWHKTDVAGGPPGKYLVDDSGAAVWFVDPGINGIHPERPDGSTVRKFDAPKATLMSYIIKGILDRELPWGLVLFGVMIALVLELAGIPSLPFAVGVYLPISSSTPIFLGGLVRWLVDRRLRRASAARALTEEQFQAETDRSPGVLLASGYIAGGAIAGIVIAFMAGVLEPLDRALTTWAGAHNPFFAGPWADALALLPFAAITALLWLVGRGALPGARRRPPA</sequence>
<evidence type="ECO:0000256" key="6">
    <source>
        <dbReference type="SAM" id="Phobius"/>
    </source>
</evidence>
<feature type="transmembrane region" description="Helical" evidence="6">
    <location>
        <begin position="727"/>
        <end position="749"/>
    </location>
</feature>
<evidence type="ECO:0000256" key="5">
    <source>
        <dbReference type="ARBA" id="ARBA00023136"/>
    </source>
</evidence>
<dbReference type="EMBL" id="DSQF01000022">
    <property type="protein sequence ID" value="HGZ43819.1"/>
    <property type="molecule type" value="Genomic_DNA"/>
</dbReference>